<evidence type="ECO:0000313" key="1">
    <source>
        <dbReference type="EMBL" id="AOS46657.1"/>
    </source>
</evidence>
<dbReference type="CDD" id="cd07067">
    <property type="entry name" value="HP_PGM_like"/>
    <property type="match status" value="1"/>
</dbReference>
<dbReference type="KEGG" id="phon:BH719_01140"/>
<dbReference type="AlphaFoldDB" id="A0A1D8B0I0"/>
<dbReference type="RefSeq" id="WP_009400017.1">
    <property type="nucleotide sequence ID" value="NZ_CP017298.1"/>
</dbReference>
<proteinExistence type="predicted"/>
<dbReference type="OrthoDB" id="9810154at2"/>
<protein>
    <submittedName>
        <fullName evidence="1">Histidine phosphatase</fullName>
    </submittedName>
</protein>
<organism evidence="1 2">
    <name type="scientific">Pauljensenia hongkongensis</name>
    <dbReference type="NCBI Taxonomy" id="178339"/>
    <lineage>
        <taxon>Bacteria</taxon>
        <taxon>Bacillati</taxon>
        <taxon>Actinomycetota</taxon>
        <taxon>Actinomycetes</taxon>
        <taxon>Actinomycetales</taxon>
        <taxon>Actinomycetaceae</taxon>
        <taxon>Pauljensenia</taxon>
    </lineage>
</organism>
<dbReference type="InterPro" id="IPR013078">
    <property type="entry name" value="His_Pase_superF_clade-1"/>
</dbReference>
<dbReference type="Pfam" id="PF00300">
    <property type="entry name" value="His_Phos_1"/>
    <property type="match status" value="1"/>
</dbReference>
<evidence type="ECO:0000313" key="2">
    <source>
        <dbReference type="Proteomes" id="UP000095214"/>
    </source>
</evidence>
<dbReference type="EMBL" id="CP017298">
    <property type="protein sequence ID" value="AOS46657.1"/>
    <property type="molecule type" value="Genomic_DNA"/>
</dbReference>
<dbReference type="STRING" id="178339.BH719_01140"/>
<reference evidence="1 2" key="1">
    <citation type="submission" date="2016-09" db="EMBL/GenBank/DDBJ databases">
        <title>Complete genome sequence of Actinomyces hongkongensis HKU8.</title>
        <authorList>
            <person name="Gao Y.-X."/>
            <person name="Zhou Y.-Y."/>
            <person name="Xie Y."/>
            <person name="Wang M."/>
            <person name="Wang S.-J."/>
            <person name="Shen S.-G."/>
        </authorList>
    </citation>
    <scope>NUCLEOTIDE SEQUENCE [LARGE SCALE GENOMIC DNA]</scope>
    <source>
        <strain evidence="1 2">HKU8</strain>
    </source>
</reference>
<name>A0A1D8B0I0_9ACTO</name>
<dbReference type="SMART" id="SM00855">
    <property type="entry name" value="PGAM"/>
    <property type="match status" value="1"/>
</dbReference>
<keyword evidence="2" id="KW-1185">Reference proteome</keyword>
<dbReference type="Proteomes" id="UP000095214">
    <property type="component" value="Chromosome"/>
</dbReference>
<dbReference type="SUPFAM" id="SSF53254">
    <property type="entry name" value="Phosphoglycerate mutase-like"/>
    <property type="match status" value="1"/>
</dbReference>
<sequence>MPTLVLIRHAQAGHGFRDFDRPLTRAGRGQADRLGAALASRIGSVDIAVHSAARRTTQTFERVRARLAVGEHWADKGLYYADTEDAVALARAFDPGAASALIVGHEPTMSATGHYLAREGDRDLIGWGIPTATAIVLAFDGPWEGLGEAGCRVRDVLLNDPAL</sequence>
<dbReference type="Gene3D" id="3.40.50.1240">
    <property type="entry name" value="Phosphoglycerate mutase-like"/>
    <property type="match status" value="1"/>
</dbReference>
<dbReference type="InterPro" id="IPR029033">
    <property type="entry name" value="His_PPase_superfam"/>
</dbReference>
<accession>A0A1D8B0I0</accession>
<gene>
    <name evidence="1" type="ORF">BH719_01140</name>
</gene>